<feature type="compositionally biased region" description="Polar residues" evidence="1">
    <location>
        <begin position="97"/>
        <end position="106"/>
    </location>
</feature>
<gene>
    <name evidence="2" type="ORF">EGK74_13700</name>
</gene>
<evidence type="ECO:0000313" key="2">
    <source>
        <dbReference type="EMBL" id="RPD83048.1"/>
    </source>
</evidence>
<protein>
    <submittedName>
        <fullName evidence="2">Uncharacterized protein</fullName>
    </submittedName>
</protein>
<dbReference type="RefSeq" id="WP_123805073.1">
    <property type="nucleotide sequence ID" value="NZ_RPFL01000091.1"/>
</dbReference>
<name>A0A3N4MIM6_9NEIS</name>
<comment type="caution">
    <text evidence="2">The sequence shown here is derived from an EMBL/GenBank/DDBJ whole genome shotgun (WGS) entry which is preliminary data.</text>
</comment>
<sequence>MGISVENFMAGQTGQGRQSKLEPFKADILLLKKNGFSQKQIQQFLAQNGVRAGLTTINWFIRSRGQETVSAAVKVSKKSDDVNQLTIKPKPVAEPEQQPNDSEQPPLSQPRKFSWTATPPDDDELFGTNQTPEHPENQEKAV</sequence>
<proteinExistence type="predicted"/>
<accession>A0A3N4MIM6</accession>
<keyword evidence="3" id="KW-1185">Reference proteome</keyword>
<evidence type="ECO:0000313" key="3">
    <source>
        <dbReference type="Proteomes" id="UP000272412"/>
    </source>
</evidence>
<reference evidence="2 3" key="1">
    <citation type="submission" date="2018-11" db="EMBL/GenBank/DDBJ databases">
        <title>Neisseria weixii sp. nov. isolated from the rectal contents of plateau pika (Ochotona cruzoniae).</title>
        <authorList>
            <person name="Zhang G."/>
        </authorList>
    </citation>
    <scope>NUCLEOTIDE SEQUENCE [LARGE SCALE GENOMIC DNA]</scope>
    <source>
        <strain evidence="2 3">10009</strain>
    </source>
</reference>
<feature type="compositionally biased region" description="Basic and acidic residues" evidence="1">
    <location>
        <begin position="133"/>
        <end position="142"/>
    </location>
</feature>
<feature type="region of interest" description="Disordered" evidence="1">
    <location>
        <begin position="72"/>
        <end position="142"/>
    </location>
</feature>
<dbReference type="EMBL" id="RPFL01000091">
    <property type="protein sequence ID" value="RPD83048.1"/>
    <property type="molecule type" value="Genomic_DNA"/>
</dbReference>
<dbReference type="Proteomes" id="UP000272412">
    <property type="component" value="Unassembled WGS sequence"/>
</dbReference>
<evidence type="ECO:0000256" key="1">
    <source>
        <dbReference type="SAM" id="MobiDB-lite"/>
    </source>
</evidence>
<dbReference type="OrthoDB" id="8604825at2"/>
<dbReference type="AlphaFoldDB" id="A0A3N4MIM6"/>
<organism evidence="2 3">
    <name type="scientific">Neisseria weixii</name>
    <dbReference type="NCBI Taxonomy" id="1853276"/>
    <lineage>
        <taxon>Bacteria</taxon>
        <taxon>Pseudomonadati</taxon>
        <taxon>Pseudomonadota</taxon>
        <taxon>Betaproteobacteria</taxon>
        <taxon>Neisseriales</taxon>
        <taxon>Neisseriaceae</taxon>
        <taxon>Neisseria</taxon>
    </lineage>
</organism>